<dbReference type="InterPro" id="IPR008948">
    <property type="entry name" value="L-Aspartase-like"/>
</dbReference>
<accession>A0A3N1P469</accession>
<protein>
    <submittedName>
        <fullName evidence="3">3-carboxy-cis,cis-muconate cycloisomerase</fullName>
    </submittedName>
</protein>
<feature type="domain" description="Adenylosuccinate lyase C-terminal" evidence="2">
    <location>
        <begin position="368"/>
        <end position="447"/>
    </location>
</feature>
<dbReference type="GO" id="GO:0016829">
    <property type="term" value="F:lyase activity"/>
    <property type="evidence" value="ECO:0007669"/>
    <property type="project" value="UniProtKB-ARBA"/>
</dbReference>
<dbReference type="RefSeq" id="WP_123422463.1">
    <property type="nucleotide sequence ID" value="NZ_RJUL01000011.1"/>
</dbReference>
<keyword evidence="3" id="KW-0413">Isomerase</keyword>
<dbReference type="Gene3D" id="1.10.40.30">
    <property type="entry name" value="Fumarase/aspartase (C-terminal domain)"/>
    <property type="match status" value="1"/>
</dbReference>
<dbReference type="Pfam" id="PF10397">
    <property type="entry name" value="ADSL_C"/>
    <property type="match status" value="1"/>
</dbReference>
<dbReference type="InterPro" id="IPR000362">
    <property type="entry name" value="Fumarate_lyase_fam"/>
</dbReference>
<dbReference type="SMART" id="SM00998">
    <property type="entry name" value="ADSL_C"/>
    <property type="match status" value="1"/>
</dbReference>
<dbReference type="STRING" id="584787.GCA_001247655_03470"/>
<dbReference type="InterPro" id="IPR022761">
    <property type="entry name" value="Fumarate_lyase_N"/>
</dbReference>
<name>A0A3N1P469_9GAMM</name>
<evidence type="ECO:0000259" key="2">
    <source>
        <dbReference type="SMART" id="SM00998"/>
    </source>
</evidence>
<gene>
    <name evidence="3" type="ORF">EDC28_11159</name>
</gene>
<dbReference type="PANTHER" id="PTHR43172">
    <property type="entry name" value="ADENYLOSUCCINATE LYASE"/>
    <property type="match status" value="1"/>
</dbReference>
<dbReference type="GO" id="GO:0016853">
    <property type="term" value="F:isomerase activity"/>
    <property type="evidence" value="ECO:0007669"/>
    <property type="project" value="UniProtKB-KW"/>
</dbReference>
<dbReference type="Proteomes" id="UP000268033">
    <property type="component" value="Unassembled WGS sequence"/>
</dbReference>
<keyword evidence="4" id="KW-1185">Reference proteome</keyword>
<proteinExistence type="inferred from homology"/>
<dbReference type="PRINTS" id="PR00149">
    <property type="entry name" value="FUMRATELYASE"/>
</dbReference>
<evidence type="ECO:0000313" key="4">
    <source>
        <dbReference type="Proteomes" id="UP000268033"/>
    </source>
</evidence>
<sequence length="454" mass="48863">MDRSARSTSVYDSTLYGPIFSNPAMAALWSDDEMVKSWLSVETALAQVQAELGVIPTEAAQAIAKAALVDNLDWSRLALDTAEVGMAIKPVIDQIAAAGGPLVQQYLHWGATTQDVLDSGQALRLQRALALIKTQLCELIAVLSAMVEAHRHTLMVARTNAQDAAPSTWGFHASSYLTELCRHWQRLGELTPRATMGMYGGAIGNLASVGSQGIAIRNRLLAKLGLPCPQGQWNASHDGLVEVVQFFALVHGTLLRIANDVELMSRAPIAEVQEGESGGGSSTMPHKANPRAANMIQALARLGWMYASSAPAMLDQQDVRSSSARMLDWSLLPEACLAVSGGLLRANKLLAKLHINSQRMRDNFQASRHLILSEAVMMKLAEKVGREQAYGLVKDAIARHPEPHWQLPALLRDTPAVMAHFSDDELARACDPAGHLGASNALIDEALALAASIK</sequence>
<reference evidence="3 4" key="1">
    <citation type="submission" date="2018-11" db="EMBL/GenBank/DDBJ databases">
        <title>Genomic Encyclopedia of Type Strains, Phase IV (KMG-IV): sequencing the most valuable type-strain genomes for metagenomic binning, comparative biology and taxonomic classification.</title>
        <authorList>
            <person name="Goeker M."/>
        </authorList>
    </citation>
    <scope>NUCLEOTIDE SEQUENCE [LARGE SCALE GENOMIC DNA]</scope>
    <source>
        <strain evidence="3 4">DSM 21945</strain>
    </source>
</reference>
<dbReference type="PANTHER" id="PTHR43172:SF2">
    <property type="entry name" value="ADENYLOSUCCINATE LYASE C-TERMINAL DOMAIN-CONTAINING PROTEIN"/>
    <property type="match status" value="1"/>
</dbReference>
<dbReference type="EMBL" id="RJUL01000011">
    <property type="protein sequence ID" value="ROQ21957.1"/>
    <property type="molecule type" value="Genomic_DNA"/>
</dbReference>
<dbReference type="CDD" id="cd01597">
    <property type="entry name" value="pCLME"/>
    <property type="match status" value="1"/>
</dbReference>
<dbReference type="Gene3D" id="1.20.200.10">
    <property type="entry name" value="Fumarase/aspartase (Central domain)"/>
    <property type="match status" value="1"/>
</dbReference>
<dbReference type="PRINTS" id="PR00145">
    <property type="entry name" value="ARGSUCLYASE"/>
</dbReference>
<organism evidence="3 4">
    <name type="scientific">Gallaecimonas pentaromativorans</name>
    <dbReference type="NCBI Taxonomy" id="584787"/>
    <lineage>
        <taxon>Bacteria</taxon>
        <taxon>Pseudomonadati</taxon>
        <taxon>Pseudomonadota</taxon>
        <taxon>Gammaproteobacteria</taxon>
        <taxon>Enterobacterales</taxon>
        <taxon>Gallaecimonadaceae</taxon>
        <taxon>Gallaecimonas</taxon>
    </lineage>
</organism>
<comment type="caution">
    <text evidence="3">The sequence shown here is derived from an EMBL/GenBank/DDBJ whole genome shotgun (WGS) entry which is preliminary data.</text>
</comment>
<dbReference type="AlphaFoldDB" id="A0A3N1P469"/>
<dbReference type="InterPro" id="IPR020557">
    <property type="entry name" value="Fumarate_lyase_CS"/>
</dbReference>
<comment type="similarity">
    <text evidence="1">Belongs to the class-II fumarase/aspartase family.</text>
</comment>
<evidence type="ECO:0000313" key="3">
    <source>
        <dbReference type="EMBL" id="ROQ21957.1"/>
    </source>
</evidence>
<dbReference type="Pfam" id="PF00206">
    <property type="entry name" value="Lyase_1"/>
    <property type="match status" value="1"/>
</dbReference>
<dbReference type="PROSITE" id="PS00163">
    <property type="entry name" value="FUMARATE_LYASES"/>
    <property type="match status" value="1"/>
</dbReference>
<dbReference type="InterPro" id="IPR019468">
    <property type="entry name" value="AdenyloSucc_lyase_C"/>
</dbReference>
<dbReference type="SUPFAM" id="SSF48557">
    <property type="entry name" value="L-aspartase-like"/>
    <property type="match status" value="1"/>
</dbReference>
<evidence type="ECO:0000256" key="1">
    <source>
        <dbReference type="ARBA" id="ARBA00034772"/>
    </source>
</evidence>